<evidence type="ECO:0000313" key="2">
    <source>
        <dbReference type="EMBL" id="CBY10782.1"/>
    </source>
</evidence>
<feature type="compositionally biased region" description="Polar residues" evidence="1">
    <location>
        <begin position="276"/>
        <end position="285"/>
    </location>
</feature>
<feature type="region of interest" description="Disordered" evidence="1">
    <location>
        <begin position="254"/>
        <end position="286"/>
    </location>
</feature>
<protein>
    <submittedName>
        <fullName evidence="2">Uncharacterized protein</fullName>
    </submittedName>
</protein>
<evidence type="ECO:0000313" key="3">
    <source>
        <dbReference type="Proteomes" id="UP000001307"/>
    </source>
</evidence>
<dbReference type="EMBL" id="FN653067">
    <property type="protein sequence ID" value="CBY10782.1"/>
    <property type="molecule type" value="Genomic_DNA"/>
</dbReference>
<dbReference type="InParanoid" id="E4XL21"/>
<dbReference type="AlphaFoldDB" id="E4XL21"/>
<evidence type="ECO:0000256" key="1">
    <source>
        <dbReference type="SAM" id="MobiDB-lite"/>
    </source>
</evidence>
<dbReference type="OrthoDB" id="10474696at2759"/>
<sequence length="543" mass="59515">MKDLQGMVRSLIGTVADQHDATEQLRRKLHEKPASPQAAPLINLAPVQKPVPVVQEPHTYENTIDNRYGHLAPAPAQSQSQAAPVAPPPVLHAPTQPTKEFITPIHAYFKPGLPAGVTPSVPNVPPKPVMQPPPEFDFSQSETVPAPPTRKFNKPDWDTAAKIAPPKPPSVTSFERMHMQLTKRHQEQTLPAPDNFDAQSMASVATTANQSFISEVTSEYQAAVGNRDESQMSSQYYENCSVSENPMARSRMSSMTETSYTQDQTTTQFDSDNSQKSVVENSRATTRPPVYGMQEQVLDIPESRATMNNFINRISTAASRDRFTSQIGSLEEKWGNINHQLTYSESEAEKLSKQMFSLGMDILKPNGTENIIEIARKLGDLGSKLAAEDPRAGTLNTFTKNVLFTAIFMNKQPTGNEMFQTSYHSLLETADQMMALLSQQFKDVPLSKIQPLATTTFPAESVKSGLTTASATTASSSSSSSEEEEDETESKASMNIEKTVDDLFNSAVASVPAPEAKKNDENKEEEESSSDSFSTSSESENEA</sequence>
<name>E4XL21_OIKDI</name>
<feature type="region of interest" description="Disordered" evidence="1">
    <location>
        <begin position="137"/>
        <end position="171"/>
    </location>
</feature>
<reference evidence="2" key="1">
    <citation type="journal article" date="2010" name="Science">
        <title>Plasticity of animal genome architecture unmasked by rapid evolution of a pelagic tunicate.</title>
        <authorList>
            <person name="Denoeud F."/>
            <person name="Henriet S."/>
            <person name="Mungpakdee S."/>
            <person name="Aury J.M."/>
            <person name="Da Silva C."/>
            <person name="Brinkmann H."/>
            <person name="Mikhaleva J."/>
            <person name="Olsen L.C."/>
            <person name="Jubin C."/>
            <person name="Canestro C."/>
            <person name="Bouquet J.M."/>
            <person name="Danks G."/>
            <person name="Poulain J."/>
            <person name="Campsteijn C."/>
            <person name="Adamski M."/>
            <person name="Cross I."/>
            <person name="Yadetie F."/>
            <person name="Muffato M."/>
            <person name="Louis A."/>
            <person name="Butcher S."/>
            <person name="Tsagkogeorga G."/>
            <person name="Konrad A."/>
            <person name="Singh S."/>
            <person name="Jensen M.F."/>
            <person name="Cong E.H."/>
            <person name="Eikeseth-Otteraa H."/>
            <person name="Noel B."/>
            <person name="Anthouard V."/>
            <person name="Porcel B.M."/>
            <person name="Kachouri-Lafond R."/>
            <person name="Nishino A."/>
            <person name="Ugolini M."/>
            <person name="Chourrout P."/>
            <person name="Nishida H."/>
            <person name="Aasland R."/>
            <person name="Huzurbazar S."/>
            <person name="Westhof E."/>
            <person name="Delsuc F."/>
            <person name="Lehrach H."/>
            <person name="Reinhardt R."/>
            <person name="Weissenbach J."/>
            <person name="Roy S.W."/>
            <person name="Artiguenave F."/>
            <person name="Postlethwait J.H."/>
            <person name="Manak J.R."/>
            <person name="Thompson E.M."/>
            <person name="Jaillon O."/>
            <person name="Du Pasquier L."/>
            <person name="Boudinot P."/>
            <person name="Liberles D.A."/>
            <person name="Volff J.N."/>
            <person name="Philippe H."/>
            <person name="Lenhard B."/>
            <person name="Roest Crollius H."/>
            <person name="Wincker P."/>
            <person name="Chourrout D."/>
        </authorList>
    </citation>
    <scope>NUCLEOTIDE SEQUENCE [LARGE SCALE GENOMIC DNA]</scope>
</reference>
<feature type="compositionally biased region" description="Low complexity" evidence="1">
    <location>
        <begin position="530"/>
        <end position="543"/>
    </location>
</feature>
<feature type="region of interest" description="Disordered" evidence="1">
    <location>
        <begin position="462"/>
        <end position="543"/>
    </location>
</feature>
<organism evidence="2">
    <name type="scientific">Oikopleura dioica</name>
    <name type="common">Tunicate</name>
    <dbReference type="NCBI Taxonomy" id="34765"/>
    <lineage>
        <taxon>Eukaryota</taxon>
        <taxon>Metazoa</taxon>
        <taxon>Chordata</taxon>
        <taxon>Tunicata</taxon>
        <taxon>Appendicularia</taxon>
        <taxon>Copelata</taxon>
        <taxon>Oikopleuridae</taxon>
        <taxon>Oikopleura</taxon>
    </lineage>
</organism>
<feature type="compositionally biased region" description="Low complexity" evidence="1">
    <location>
        <begin position="256"/>
        <end position="275"/>
    </location>
</feature>
<gene>
    <name evidence="2" type="ORF">GSOID_T00014392001</name>
</gene>
<dbReference type="Proteomes" id="UP000001307">
    <property type="component" value="Unassembled WGS sequence"/>
</dbReference>
<proteinExistence type="predicted"/>
<feature type="compositionally biased region" description="Low complexity" evidence="1">
    <location>
        <begin position="467"/>
        <end position="480"/>
    </location>
</feature>
<keyword evidence="3" id="KW-1185">Reference proteome</keyword>
<accession>E4XL21</accession>